<organism evidence="1 2">
    <name type="scientific">Gimesia panareensis</name>
    <dbReference type="NCBI Taxonomy" id="2527978"/>
    <lineage>
        <taxon>Bacteria</taxon>
        <taxon>Pseudomonadati</taxon>
        <taxon>Planctomycetota</taxon>
        <taxon>Planctomycetia</taxon>
        <taxon>Planctomycetales</taxon>
        <taxon>Planctomycetaceae</taxon>
        <taxon>Gimesia</taxon>
    </lineage>
</organism>
<dbReference type="AlphaFoldDB" id="A0A517Q6H3"/>
<evidence type="ECO:0000313" key="2">
    <source>
        <dbReference type="Proteomes" id="UP000315647"/>
    </source>
</evidence>
<keyword evidence="2" id="KW-1185">Reference proteome</keyword>
<dbReference type="RefSeq" id="WP_145449326.1">
    <property type="nucleotide sequence ID" value="NZ_CP037421.1"/>
</dbReference>
<dbReference type="Proteomes" id="UP000315647">
    <property type="component" value="Chromosome"/>
</dbReference>
<evidence type="ECO:0000313" key="1">
    <source>
        <dbReference type="EMBL" id="QDT27186.1"/>
    </source>
</evidence>
<protein>
    <submittedName>
        <fullName evidence="1">Uncharacterized protein</fullName>
    </submittedName>
</protein>
<dbReference type="EMBL" id="CP037421">
    <property type="protein sequence ID" value="QDT27186.1"/>
    <property type="molecule type" value="Genomic_DNA"/>
</dbReference>
<sequence>MKTSFKKYLIIVCPPVCFLLLMVVAVSSRHSPQQELTELQIDVAQIRLGATVEEAEALFGASANATAETKGVIVDSTTMFTASNEQAAKYVHPEDYVLHTWKRGEFYATVAFDEEGQAVCRWAWWNNPPPQTSYSPYRVLKRGGLF</sequence>
<gene>
    <name evidence="1" type="ORF">Enr10x_25010</name>
</gene>
<proteinExistence type="predicted"/>
<accession>A0A517Q6H3</accession>
<reference evidence="1 2" key="1">
    <citation type="submission" date="2019-03" db="EMBL/GenBank/DDBJ databases">
        <title>Deep-cultivation of Planctomycetes and their phenomic and genomic characterization uncovers novel biology.</title>
        <authorList>
            <person name="Wiegand S."/>
            <person name="Jogler M."/>
            <person name="Boedeker C."/>
            <person name="Pinto D."/>
            <person name="Vollmers J."/>
            <person name="Rivas-Marin E."/>
            <person name="Kohn T."/>
            <person name="Peeters S.H."/>
            <person name="Heuer A."/>
            <person name="Rast P."/>
            <person name="Oberbeckmann S."/>
            <person name="Bunk B."/>
            <person name="Jeske O."/>
            <person name="Meyerdierks A."/>
            <person name="Storesund J.E."/>
            <person name="Kallscheuer N."/>
            <person name="Luecker S."/>
            <person name="Lage O.M."/>
            <person name="Pohl T."/>
            <person name="Merkel B.J."/>
            <person name="Hornburger P."/>
            <person name="Mueller R.-W."/>
            <person name="Bruemmer F."/>
            <person name="Labrenz M."/>
            <person name="Spormann A.M."/>
            <person name="Op den Camp H."/>
            <person name="Overmann J."/>
            <person name="Amann R."/>
            <person name="Jetten M.S.M."/>
            <person name="Mascher T."/>
            <person name="Medema M.H."/>
            <person name="Devos D.P."/>
            <person name="Kaster A.-K."/>
            <person name="Ovreas L."/>
            <person name="Rohde M."/>
            <person name="Galperin M.Y."/>
            <person name="Jogler C."/>
        </authorList>
    </citation>
    <scope>NUCLEOTIDE SEQUENCE [LARGE SCALE GENOMIC DNA]</scope>
    <source>
        <strain evidence="1 2">Enr10</strain>
    </source>
</reference>
<name>A0A517Q6H3_9PLAN</name>